<keyword evidence="1" id="KW-0378">Hydrolase</keyword>
<keyword evidence="4" id="KW-1185">Reference proteome</keyword>
<proteinExistence type="predicted"/>
<accession>A0AAF0I222</accession>
<dbReference type="InterPro" id="IPR004843">
    <property type="entry name" value="Calcineurin-like_PHP"/>
</dbReference>
<evidence type="ECO:0000259" key="2">
    <source>
        <dbReference type="Pfam" id="PF00149"/>
    </source>
</evidence>
<dbReference type="InterPro" id="IPR029052">
    <property type="entry name" value="Metallo-depent_PP-like"/>
</dbReference>
<dbReference type="Proteomes" id="UP001218638">
    <property type="component" value="Chromosome"/>
</dbReference>
<keyword evidence="3" id="KW-0540">Nuclease</keyword>
<gene>
    <name evidence="3" type="ORF">PXH66_05020</name>
</gene>
<feature type="domain" description="Calcineurin-like phosphoesterase" evidence="2">
    <location>
        <begin position="2"/>
        <end position="199"/>
    </location>
</feature>
<dbReference type="CDD" id="cd00840">
    <property type="entry name" value="MPP_Mre11_N"/>
    <property type="match status" value="1"/>
</dbReference>
<reference evidence="3" key="1">
    <citation type="submission" date="2023-03" db="EMBL/GenBank/DDBJ databases">
        <title>Lomoglobus Profundus gen. nov., sp. nov., a novel member of the phylum Verrucomicrobia, isolated from deep-marine sediment of South China Sea.</title>
        <authorList>
            <person name="Ahmad T."/>
            <person name="Ishaq S.E."/>
            <person name="Wang F."/>
        </authorList>
    </citation>
    <scope>NUCLEOTIDE SEQUENCE</scope>
    <source>
        <strain evidence="3">LMO-M01</strain>
    </source>
</reference>
<dbReference type="PANTHER" id="PTHR30337:SF7">
    <property type="entry name" value="PHOSPHOESTERASE"/>
    <property type="match status" value="1"/>
</dbReference>
<dbReference type="Gene3D" id="3.60.21.10">
    <property type="match status" value="1"/>
</dbReference>
<dbReference type="GO" id="GO:0004527">
    <property type="term" value="F:exonuclease activity"/>
    <property type="evidence" value="ECO:0007669"/>
    <property type="project" value="UniProtKB-KW"/>
</dbReference>
<protein>
    <submittedName>
        <fullName evidence="3">DNA repair exonuclease</fullName>
    </submittedName>
</protein>
<sequence length="423" mass="45498">MFRLLHSADWQLGARFSQFGGKGVRLREARLEALERTLQLAEKHTVDAFLIAGDLFEDNQVEDALVERVLTLFGTHPQLPIYILPGNHDAASGPDSVWQRKAFLNAPAHVHVLREAGVTDLGAGTFLLASPLHQKLSTTDPSLKLVDLAADLPADAIKIGLTHGALAIEAKHQPNDFPIALNAASRAGLDYLAVGHWHNWLPDTDGGRIVMPGSPEPDRFINDASGHVALVEIPGAGQAPQVKRLRVATLDWREILFDFHAAEASRASLAATLAELTPQAAHTVLRVKLTGTATPTAVAELRAWLDTVLTPFLISQLVDKSRIALSAIEQADLQARHPILAQVLADIDRLETFAGGTVATAESQISNSKSEIAELEADGVAALQLADAQALLGTAKIALTQLTPEFFAQLRQTVFQTLQEVSA</sequence>
<dbReference type="RefSeq" id="WP_330928465.1">
    <property type="nucleotide sequence ID" value="NZ_CP119075.1"/>
</dbReference>
<dbReference type="EMBL" id="CP119075">
    <property type="protein sequence ID" value="WED66207.1"/>
    <property type="molecule type" value="Genomic_DNA"/>
</dbReference>
<name>A0AAF0I222_9BACT</name>
<dbReference type="PANTHER" id="PTHR30337">
    <property type="entry name" value="COMPONENT OF ATP-DEPENDENT DSDNA EXONUCLEASE"/>
    <property type="match status" value="1"/>
</dbReference>
<dbReference type="InterPro" id="IPR041796">
    <property type="entry name" value="Mre11_N"/>
</dbReference>
<dbReference type="Pfam" id="PF00149">
    <property type="entry name" value="Metallophos"/>
    <property type="match status" value="1"/>
</dbReference>
<dbReference type="KEGG" id="slom:PXH66_05020"/>
<dbReference type="AlphaFoldDB" id="A0AAF0I222"/>
<dbReference type="InterPro" id="IPR050535">
    <property type="entry name" value="DNA_Repair-Maintenance_Comp"/>
</dbReference>
<evidence type="ECO:0000313" key="3">
    <source>
        <dbReference type="EMBL" id="WED66207.1"/>
    </source>
</evidence>
<evidence type="ECO:0000256" key="1">
    <source>
        <dbReference type="ARBA" id="ARBA00022801"/>
    </source>
</evidence>
<evidence type="ECO:0000313" key="4">
    <source>
        <dbReference type="Proteomes" id="UP001218638"/>
    </source>
</evidence>
<organism evidence="3 4">
    <name type="scientific">Synoicihabitans lomoniglobus</name>
    <dbReference type="NCBI Taxonomy" id="2909285"/>
    <lineage>
        <taxon>Bacteria</taxon>
        <taxon>Pseudomonadati</taxon>
        <taxon>Verrucomicrobiota</taxon>
        <taxon>Opitutia</taxon>
        <taxon>Opitutales</taxon>
        <taxon>Opitutaceae</taxon>
        <taxon>Synoicihabitans</taxon>
    </lineage>
</organism>
<dbReference type="SUPFAM" id="SSF56300">
    <property type="entry name" value="Metallo-dependent phosphatases"/>
    <property type="match status" value="1"/>
</dbReference>
<keyword evidence="3" id="KW-0269">Exonuclease</keyword>